<dbReference type="EMBL" id="JABBWK010000107">
    <property type="protein sequence ID" value="KAG1893151.1"/>
    <property type="molecule type" value="Genomic_DNA"/>
</dbReference>
<evidence type="ECO:0000313" key="2">
    <source>
        <dbReference type="Proteomes" id="UP001195769"/>
    </source>
</evidence>
<proteinExistence type="predicted"/>
<dbReference type="Proteomes" id="UP001195769">
    <property type="component" value="Unassembled WGS sequence"/>
</dbReference>
<dbReference type="GeneID" id="64670301"/>
<accession>A0AAD4DSJ5</accession>
<feature type="non-terminal residue" evidence="1">
    <location>
        <position position="194"/>
    </location>
</feature>
<comment type="caution">
    <text evidence="1">The sequence shown here is derived from an EMBL/GenBank/DDBJ whole genome shotgun (WGS) entry which is preliminary data.</text>
</comment>
<evidence type="ECO:0000313" key="1">
    <source>
        <dbReference type="EMBL" id="KAG1893151.1"/>
    </source>
</evidence>
<name>A0AAD4DSJ5_9AGAM</name>
<evidence type="ECO:0008006" key="3">
    <source>
        <dbReference type="Google" id="ProtNLM"/>
    </source>
</evidence>
<dbReference type="AlphaFoldDB" id="A0AAD4DSJ5"/>
<gene>
    <name evidence="1" type="ORF">F5891DRAFT_963433</name>
</gene>
<dbReference type="RefSeq" id="XP_041218727.1">
    <property type="nucleotide sequence ID" value="XM_041376003.1"/>
</dbReference>
<reference evidence="1" key="1">
    <citation type="journal article" date="2020" name="New Phytol.">
        <title>Comparative genomics reveals dynamic genome evolution in host specialist ectomycorrhizal fungi.</title>
        <authorList>
            <person name="Lofgren L.A."/>
            <person name="Nguyen N.H."/>
            <person name="Vilgalys R."/>
            <person name="Ruytinx J."/>
            <person name="Liao H.L."/>
            <person name="Branco S."/>
            <person name="Kuo A."/>
            <person name="LaButti K."/>
            <person name="Lipzen A."/>
            <person name="Andreopoulos W."/>
            <person name="Pangilinan J."/>
            <person name="Riley R."/>
            <person name="Hundley H."/>
            <person name="Na H."/>
            <person name="Barry K."/>
            <person name="Grigoriev I.V."/>
            <person name="Stajich J.E."/>
            <person name="Kennedy P.G."/>
        </authorList>
    </citation>
    <scope>NUCLEOTIDE SEQUENCE</scope>
    <source>
        <strain evidence="1">FC203</strain>
    </source>
</reference>
<organism evidence="1 2">
    <name type="scientific">Suillus fuscotomentosus</name>
    <dbReference type="NCBI Taxonomy" id="1912939"/>
    <lineage>
        <taxon>Eukaryota</taxon>
        <taxon>Fungi</taxon>
        <taxon>Dikarya</taxon>
        <taxon>Basidiomycota</taxon>
        <taxon>Agaricomycotina</taxon>
        <taxon>Agaricomycetes</taxon>
        <taxon>Agaricomycetidae</taxon>
        <taxon>Boletales</taxon>
        <taxon>Suillineae</taxon>
        <taxon>Suillaceae</taxon>
        <taxon>Suillus</taxon>
    </lineage>
</organism>
<sequence>MTETSDPLVHCRTIFRTPAVRCTWFSCRREFLYCVLDSLLGKHVITTAPPISSHTLSAGHLEACRRGIMHRDTSDGNVWFWVPQTDPQYAVPEWYLSPQNGKPEFCTLEIPAPWFPKRPGMAGDFGLGLNMLDETGAANAVTTTGTFPFGTTADSKEAPHLTHDLESYIFLIWIVGVNFKGPYHQVEHWTDPPK</sequence>
<keyword evidence="2" id="KW-1185">Reference proteome</keyword>
<protein>
    <recommendedName>
        <fullName evidence="3">Fungal-type protein kinase domain-containing protein</fullName>
    </recommendedName>
</protein>